<dbReference type="Gramene" id="C.cajan_11789.t">
    <property type="protein sequence ID" value="C.cajan_11789.t"/>
    <property type="gene ID" value="C.cajan_11789"/>
</dbReference>
<dbReference type="AlphaFoldDB" id="A0A151TFV4"/>
<name>A0A151TFV4_CAJCA</name>
<dbReference type="EMBL" id="CM003608">
    <property type="protein sequence ID" value="KYP65876.1"/>
    <property type="molecule type" value="Genomic_DNA"/>
</dbReference>
<evidence type="ECO:0008006" key="3">
    <source>
        <dbReference type="Google" id="ProtNLM"/>
    </source>
</evidence>
<keyword evidence="2" id="KW-1185">Reference proteome</keyword>
<gene>
    <name evidence="1" type="ORF">KK1_012151</name>
</gene>
<dbReference type="Proteomes" id="UP000075243">
    <property type="component" value="Chromosome 6"/>
</dbReference>
<dbReference type="PANTHER" id="PTHR42648">
    <property type="entry name" value="TRANSPOSASE, PUTATIVE-RELATED"/>
    <property type="match status" value="1"/>
</dbReference>
<dbReference type="PANTHER" id="PTHR42648:SF28">
    <property type="entry name" value="TRANSPOSON-ENCODED PROTEIN WITH RIBONUCLEASE H-LIKE AND RETROVIRUS ZINC FINGER-LIKE DOMAINS"/>
    <property type="match status" value="1"/>
</dbReference>
<proteinExistence type="predicted"/>
<dbReference type="InterPro" id="IPR039537">
    <property type="entry name" value="Retrotran_Ty1/copia-like"/>
</dbReference>
<evidence type="ECO:0000313" key="2">
    <source>
        <dbReference type="Proteomes" id="UP000075243"/>
    </source>
</evidence>
<protein>
    <recommendedName>
        <fullName evidence="3">Retrovirus-related Pol polyprotein from transposon TNT 1-94</fullName>
    </recommendedName>
</protein>
<sequence>MNDLVNIIANVDSIPILNDSNFKSTKDNVLIVLGVIDFGLALRINSHPHLTGVFLNLVGFEVNLTFVPGYTWWIYFGATTHINVFMQGCLSCQKSNDGERYIYIDDDKTIQVETNEKFRLLLKNNRILKDIRRSMINHYTLPKSLCNYILNRISTKETKKTLYEFWIAKKPRLKHLHIWGCRVEARPYRPNEMKLDSRTISCYFVGYSVHDPLHDFVQDIINQDNVMLLRKSTREKRVAIPNDYVVFLQENEVGIGLMEDDSINFLQVIENYNSQKWIDVMNKEIKSMRCSIARRCETHWLQMDI</sequence>
<reference evidence="1 2" key="1">
    <citation type="journal article" date="2012" name="Nat. Biotechnol.">
        <title>Draft genome sequence of pigeonpea (Cajanus cajan), an orphan legume crop of resource-poor farmers.</title>
        <authorList>
            <person name="Varshney R.K."/>
            <person name="Chen W."/>
            <person name="Li Y."/>
            <person name="Bharti A.K."/>
            <person name="Saxena R.K."/>
            <person name="Schlueter J.A."/>
            <person name="Donoghue M.T."/>
            <person name="Azam S."/>
            <person name="Fan G."/>
            <person name="Whaley A.M."/>
            <person name="Farmer A.D."/>
            <person name="Sheridan J."/>
            <person name="Iwata A."/>
            <person name="Tuteja R."/>
            <person name="Penmetsa R.V."/>
            <person name="Wu W."/>
            <person name="Upadhyaya H.D."/>
            <person name="Yang S.P."/>
            <person name="Shah T."/>
            <person name="Saxena K.B."/>
            <person name="Michael T."/>
            <person name="McCombie W.R."/>
            <person name="Yang B."/>
            <person name="Zhang G."/>
            <person name="Yang H."/>
            <person name="Wang J."/>
            <person name="Spillane C."/>
            <person name="Cook D.R."/>
            <person name="May G.D."/>
            <person name="Xu X."/>
            <person name="Jackson S.A."/>
        </authorList>
    </citation>
    <scope>NUCLEOTIDE SEQUENCE [LARGE SCALE GENOMIC DNA]</scope>
    <source>
        <strain evidence="2">cv. Asha</strain>
    </source>
</reference>
<evidence type="ECO:0000313" key="1">
    <source>
        <dbReference type="EMBL" id="KYP65876.1"/>
    </source>
</evidence>
<accession>A0A151TFV4</accession>
<organism evidence="1 2">
    <name type="scientific">Cajanus cajan</name>
    <name type="common">Pigeon pea</name>
    <name type="synonym">Cajanus indicus</name>
    <dbReference type="NCBI Taxonomy" id="3821"/>
    <lineage>
        <taxon>Eukaryota</taxon>
        <taxon>Viridiplantae</taxon>
        <taxon>Streptophyta</taxon>
        <taxon>Embryophyta</taxon>
        <taxon>Tracheophyta</taxon>
        <taxon>Spermatophyta</taxon>
        <taxon>Magnoliopsida</taxon>
        <taxon>eudicotyledons</taxon>
        <taxon>Gunneridae</taxon>
        <taxon>Pentapetalae</taxon>
        <taxon>rosids</taxon>
        <taxon>fabids</taxon>
        <taxon>Fabales</taxon>
        <taxon>Fabaceae</taxon>
        <taxon>Papilionoideae</taxon>
        <taxon>50 kb inversion clade</taxon>
        <taxon>NPAAA clade</taxon>
        <taxon>indigoferoid/millettioid clade</taxon>
        <taxon>Phaseoleae</taxon>
        <taxon>Cajanus</taxon>
    </lineage>
</organism>